<protein>
    <recommendedName>
        <fullName evidence="4">DUF2232 domain-containing protein</fullName>
    </recommendedName>
</protein>
<accession>A0ABS4EDL5</accession>
<keyword evidence="1" id="KW-0472">Membrane</keyword>
<name>A0ABS4EDL5_9FIRM</name>
<feature type="transmembrane region" description="Helical" evidence="1">
    <location>
        <begin position="280"/>
        <end position="304"/>
    </location>
</feature>
<proteinExistence type="predicted"/>
<feature type="transmembrane region" description="Helical" evidence="1">
    <location>
        <begin position="173"/>
        <end position="196"/>
    </location>
</feature>
<dbReference type="Proteomes" id="UP000767291">
    <property type="component" value="Unassembled WGS sequence"/>
</dbReference>
<feature type="transmembrane region" description="Helical" evidence="1">
    <location>
        <begin position="103"/>
        <end position="128"/>
    </location>
</feature>
<dbReference type="Pfam" id="PF09991">
    <property type="entry name" value="DUF2232"/>
    <property type="match status" value="1"/>
</dbReference>
<comment type="caution">
    <text evidence="2">The sequence shown here is derived from an EMBL/GenBank/DDBJ whole genome shotgun (WGS) entry which is preliminary data.</text>
</comment>
<evidence type="ECO:0000256" key="1">
    <source>
        <dbReference type="SAM" id="Phobius"/>
    </source>
</evidence>
<keyword evidence="1" id="KW-0812">Transmembrane</keyword>
<keyword evidence="3" id="KW-1185">Reference proteome</keyword>
<dbReference type="RefSeq" id="WP_209457399.1">
    <property type="nucleotide sequence ID" value="NZ_BAAACS010000016.1"/>
</dbReference>
<organism evidence="2 3">
    <name type="scientific">Metaclostridioides mangenotii</name>
    <dbReference type="NCBI Taxonomy" id="1540"/>
    <lineage>
        <taxon>Bacteria</taxon>
        <taxon>Bacillati</taxon>
        <taxon>Bacillota</taxon>
        <taxon>Clostridia</taxon>
        <taxon>Peptostreptococcales</taxon>
        <taxon>Peptostreptococcaceae</taxon>
        <taxon>Metaclostridioides</taxon>
    </lineage>
</organism>
<evidence type="ECO:0000313" key="3">
    <source>
        <dbReference type="Proteomes" id="UP000767291"/>
    </source>
</evidence>
<keyword evidence="1" id="KW-1133">Transmembrane helix</keyword>
<feature type="transmembrane region" description="Helical" evidence="1">
    <location>
        <begin position="249"/>
        <end position="273"/>
    </location>
</feature>
<evidence type="ECO:0008006" key="4">
    <source>
        <dbReference type="Google" id="ProtNLM"/>
    </source>
</evidence>
<gene>
    <name evidence="2" type="ORF">J2Z43_002433</name>
</gene>
<dbReference type="EMBL" id="JAGGJX010000006">
    <property type="protein sequence ID" value="MBP1856031.1"/>
    <property type="molecule type" value="Genomic_DNA"/>
</dbReference>
<sequence>MEIKIRPSQLLGVVFLTIALAAIFVYVPVLSLFSPLIAVTYVLVGAKNNAKLTVQAVIITFLMLWVSVDISYALNICITFMLPGILIGKMINTSFKDKNADKLVPIFWGSIIFIISTIIYFLIVHFAFKIDLMSGITKLIEEQIKAMDMESSNLIFKNIKGMESISADEVMNYFLNFMPIWLIAQNIMYSFIVYYLSIFTINKINKEKLESAKFTEIFLPGHAVWALIFMYISILILDVAGIKMNKEQVILNLFFAFAVLFLIQAISLYAYYLKNISKNGLIVCVLLLVLFIAGILGATVIGMFDCVLDFRKVKSNKST</sequence>
<feature type="transmembrane region" description="Helical" evidence="1">
    <location>
        <begin position="12"/>
        <end position="44"/>
    </location>
</feature>
<reference evidence="2 3" key="1">
    <citation type="submission" date="2021-03" db="EMBL/GenBank/DDBJ databases">
        <title>Genomic Encyclopedia of Type Strains, Phase IV (KMG-IV): sequencing the most valuable type-strain genomes for metagenomic binning, comparative biology and taxonomic classification.</title>
        <authorList>
            <person name="Goeker M."/>
        </authorList>
    </citation>
    <scope>NUCLEOTIDE SEQUENCE [LARGE SCALE GENOMIC DNA]</scope>
    <source>
        <strain evidence="2 3">DSM 1289</strain>
    </source>
</reference>
<feature type="transmembrane region" description="Helical" evidence="1">
    <location>
        <begin position="217"/>
        <end position="237"/>
    </location>
</feature>
<feature type="transmembrane region" description="Helical" evidence="1">
    <location>
        <begin position="56"/>
        <end position="82"/>
    </location>
</feature>
<dbReference type="InterPro" id="IPR018710">
    <property type="entry name" value="DUF2232"/>
</dbReference>
<evidence type="ECO:0000313" key="2">
    <source>
        <dbReference type="EMBL" id="MBP1856031.1"/>
    </source>
</evidence>